<proteinExistence type="predicted"/>
<dbReference type="Gene3D" id="1.10.3730.20">
    <property type="match status" value="1"/>
</dbReference>
<evidence type="ECO:0000313" key="2">
    <source>
        <dbReference type="EMBL" id="GAA4431160.1"/>
    </source>
</evidence>
<feature type="transmembrane region" description="Helical" evidence="1">
    <location>
        <begin position="59"/>
        <end position="81"/>
    </location>
</feature>
<evidence type="ECO:0000313" key="3">
    <source>
        <dbReference type="Proteomes" id="UP001501508"/>
    </source>
</evidence>
<name>A0ABP8LK46_9BACT</name>
<feature type="transmembrane region" description="Helical" evidence="1">
    <location>
        <begin position="28"/>
        <end position="47"/>
    </location>
</feature>
<gene>
    <name evidence="2" type="ORF">GCM10023091_01410</name>
</gene>
<feature type="transmembrane region" description="Helical" evidence="1">
    <location>
        <begin position="119"/>
        <end position="139"/>
    </location>
</feature>
<sequence>MLYFILAVAFTVGLYLLMRSFPKWGVNVLHAVIFNYVACVILGILLTPDFTQAITAVDWGSTGTHFTLALGALFILVFLLIGKSTQKSGVTAASLAGNLSLVIPVLFGLFVFHNAHKEFTPLNFTGLALTIPALTLASLNPGSSTSFRLQGIIWPVLYFIASGTNNTLINYLTSHYYEPGSNSLFMVLACCGAVFIGMIVLLAGSLKSGEWPSFKSIAAGLFLGIPNFLSLYFLLKALADYGNSAAFVFPVYNILTILASSATAFWIFHEKLSKTNAIGLILAVIAIVLISYQELAF</sequence>
<feature type="transmembrane region" description="Helical" evidence="1">
    <location>
        <begin position="93"/>
        <end position="113"/>
    </location>
</feature>
<comment type="caution">
    <text evidence="2">The sequence shown here is derived from an EMBL/GenBank/DDBJ whole genome shotgun (WGS) entry which is preliminary data.</text>
</comment>
<dbReference type="RefSeq" id="WP_345026064.1">
    <property type="nucleotide sequence ID" value="NZ_BAABEY010000001.1"/>
</dbReference>
<reference evidence="3" key="1">
    <citation type="journal article" date="2019" name="Int. J. Syst. Evol. Microbiol.">
        <title>The Global Catalogue of Microorganisms (GCM) 10K type strain sequencing project: providing services to taxonomists for standard genome sequencing and annotation.</title>
        <authorList>
            <consortium name="The Broad Institute Genomics Platform"/>
            <consortium name="The Broad Institute Genome Sequencing Center for Infectious Disease"/>
            <person name="Wu L."/>
            <person name="Ma J."/>
        </authorList>
    </citation>
    <scope>NUCLEOTIDE SEQUENCE [LARGE SCALE GENOMIC DNA]</scope>
    <source>
        <strain evidence="3">JCM 31920</strain>
    </source>
</reference>
<feature type="transmembrane region" description="Helical" evidence="1">
    <location>
        <begin position="151"/>
        <end position="172"/>
    </location>
</feature>
<keyword evidence="1" id="KW-0812">Transmembrane</keyword>
<protein>
    <recommendedName>
        <fullName evidence="4">EamA domain-containing protein</fullName>
    </recommendedName>
</protein>
<feature type="transmembrane region" description="Helical" evidence="1">
    <location>
        <begin position="6"/>
        <end position="21"/>
    </location>
</feature>
<dbReference type="InterPro" id="IPR037185">
    <property type="entry name" value="EmrE-like"/>
</dbReference>
<feature type="transmembrane region" description="Helical" evidence="1">
    <location>
        <begin position="247"/>
        <end position="268"/>
    </location>
</feature>
<dbReference type="EMBL" id="BAABEY010000001">
    <property type="protein sequence ID" value="GAA4431160.1"/>
    <property type="molecule type" value="Genomic_DNA"/>
</dbReference>
<accession>A0ABP8LK46</accession>
<dbReference type="Proteomes" id="UP001501508">
    <property type="component" value="Unassembled WGS sequence"/>
</dbReference>
<keyword evidence="1" id="KW-0472">Membrane</keyword>
<feature type="transmembrane region" description="Helical" evidence="1">
    <location>
        <begin position="184"/>
        <end position="204"/>
    </location>
</feature>
<organism evidence="2 3">
    <name type="scientific">Ravibacter arvi</name>
    <dbReference type="NCBI Taxonomy" id="2051041"/>
    <lineage>
        <taxon>Bacteria</taxon>
        <taxon>Pseudomonadati</taxon>
        <taxon>Bacteroidota</taxon>
        <taxon>Cytophagia</taxon>
        <taxon>Cytophagales</taxon>
        <taxon>Spirosomataceae</taxon>
        <taxon>Ravibacter</taxon>
    </lineage>
</organism>
<keyword evidence="1" id="KW-1133">Transmembrane helix</keyword>
<evidence type="ECO:0008006" key="4">
    <source>
        <dbReference type="Google" id="ProtNLM"/>
    </source>
</evidence>
<dbReference type="SUPFAM" id="SSF103481">
    <property type="entry name" value="Multidrug resistance efflux transporter EmrE"/>
    <property type="match status" value="1"/>
</dbReference>
<keyword evidence="3" id="KW-1185">Reference proteome</keyword>
<feature type="transmembrane region" description="Helical" evidence="1">
    <location>
        <begin position="216"/>
        <end position="235"/>
    </location>
</feature>
<evidence type="ECO:0000256" key="1">
    <source>
        <dbReference type="SAM" id="Phobius"/>
    </source>
</evidence>
<feature type="transmembrane region" description="Helical" evidence="1">
    <location>
        <begin position="275"/>
        <end position="292"/>
    </location>
</feature>